<evidence type="ECO:0000313" key="2">
    <source>
        <dbReference type="EMBL" id="QHT15965.1"/>
    </source>
</evidence>
<dbReference type="EMBL" id="MN739614">
    <property type="protein sequence ID" value="QHT15965.1"/>
    <property type="molecule type" value="Genomic_DNA"/>
</dbReference>
<keyword evidence="1" id="KW-0472">Membrane</keyword>
<reference evidence="2" key="1">
    <citation type="journal article" date="2020" name="Nature">
        <title>Giant virus diversity and host interactions through global metagenomics.</title>
        <authorList>
            <person name="Schulz F."/>
            <person name="Roux S."/>
            <person name="Paez-Espino D."/>
            <person name="Jungbluth S."/>
            <person name="Walsh D.A."/>
            <person name="Denef V.J."/>
            <person name="McMahon K.D."/>
            <person name="Konstantinidis K.T."/>
            <person name="Eloe-Fadrosh E.A."/>
            <person name="Kyrpides N.C."/>
            <person name="Woyke T."/>
        </authorList>
    </citation>
    <scope>NUCLEOTIDE SEQUENCE</scope>
    <source>
        <strain evidence="2">GVMAG-M-3300023174-182</strain>
    </source>
</reference>
<keyword evidence="1" id="KW-1133">Transmembrane helix</keyword>
<feature type="transmembrane region" description="Helical" evidence="1">
    <location>
        <begin position="62"/>
        <end position="82"/>
    </location>
</feature>
<sequence length="99" mass="11216">MFSAKFEKICTPAKLYFVLAVLSIIVGMMNGIHVMAILGKLLFAVVFTYFLSWLCKNGLKPLSWFLVLLPFIVILLVMFGLYDMGKMNNKKMPPVMMSS</sequence>
<dbReference type="AlphaFoldDB" id="A0A6C0DK84"/>
<keyword evidence="1" id="KW-0812">Transmembrane</keyword>
<accession>A0A6C0DK84</accession>
<proteinExistence type="predicted"/>
<feature type="transmembrane region" description="Helical" evidence="1">
    <location>
        <begin position="15"/>
        <end position="42"/>
    </location>
</feature>
<protein>
    <submittedName>
        <fullName evidence="2">Uncharacterized protein</fullName>
    </submittedName>
</protein>
<evidence type="ECO:0000256" key="1">
    <source>
        <dbReference type="SAM" id="Phobius"/>
    </source>
</evidence>
<name>A0A6C0DK84_9ZZZZ</name>
<organism evidence="2">
    <name type="scientific">viral metagenome</name>
    <dbReference type="NCBI Taxonomy" id="1070528"/>
    <lineage>
        <taxon>unclassified sequences</taxon>
        <taxon>metagenomes</taxon>
        <taxon>organismal metagenomes</taxon>
    </lineage>
</organism>